<gene>
    <name evidence="3" type="ORF">AMS68_003544</name>
</gene>
<feature type="compositionally biased region" description="Acidic residues" evidence="1">
    <location>
        <begin position="198"/>
        <end position="214"/>
    </location>
</feature>
<proteinExistence type="predicted"/>
<dbReference type="AlphaFoldDB" id="A0A6H0XTD1"/>
<sequence length="235" mass="27256">MLLEGLLIGKGTITLVAVIRDGVRGHDYSRRSPRAPRMRLDKEITRKETLNTHADHGDWTDTPYISFTKSPTALQELADYRGTRNRGNQEIVVVDPRTRFELGLPILNYSEEMAYYDVETRYTRDYWKDHYLCLWEVTPEEVVGVWDWDTLRVDDNWYMEHILPAVQQYRQRRAQDSPDRALHQLIDRISQATSDTSDSSEEDISSSDSDDSYDEICVNNSTEGIVQAYASLELN</sequence>
<dbReference type="EMBL" id="CP051140">
    <property type="protein sequence ID" value="QIW98026.1"/>
    <property type="molecule type" value="Genomic_DNA"/>
</dbReference>
<reference evidence="3 4" key="1">
    <citation type="journal article" date="2016" name="Sci. Rep.">
        <title>Peltaster fructicola genome reveals evolution from an invasive phytopathogen to an ectophytic parasite.</title>
        <authorList>
            <person name="Xu C."/>
            <person name="Chen H."/>
            <person name="Gleason M.L."/>
            <person name="Xu J.R."/>
            <person name="Liu H."/>
            <person name="Zhang R."/>
            <person name="Sun G."/>
        </authorList>
    </citation>
    <scope>NUCLEOTIDE SEQUENCE [LARGE SCALE GENOMIC DNA]</scope>
    <source>
        <strain evidence="3 4">LNHT1506</strain>
    </source>
</reference>
<keyword evidence="4" id="KW-1185">Reference proteome</keyword>
<name>A0A6H0XTD1_9PEZI</name>
<feature type="region of interest" description="Disordered" evidence="1">
    <location>
        <begin position="191"/>
        <end position="216"/>
    </location>
</feature>
<organism evidence="3 4">
    <name type="scientific">Peltaster fructicola</name>
    <dbReference type="NCBI Taxonomy" id="286661"/>
    <lineage>
        <taxon>Eukaryota</taxon>
        <taxon>Fungi</taxon>
        <taxon>Dikarya</taxon>
        <taxon>Ascomycota</taxon>
        <taxon>Pezizomycotina</taxon>
        <taxon>Dothideomycetes</taxon>
        <taxon>Dothideomycetes incertae sedis</taxon>
        <taxon>Peltaster</taxon>
    </lineage>
</organism>
<evidence type="ECO:0000259" key="2">
    <source>
        <dbReference type="Pfam" id="PF24494"/>
    </source>
</evidence>
<protein>
    <recommendedName>
        <fullName evidence="2">DUF7587 domain-containing protein</fullName>
    </recommendedName>
</protein>
<dbReference type="OrthoDB" id="3483554at2759"/>
<evidence type="ECO:0000256" key="1">
    <source>
        <dbReference type="SAM" id="MobiDB-lite"/>
    </source>
</evidence>
<feature type="domain" description="DUF7587" evidence="2">
    <location>
        <begin position="35"/>
        <end position="151"/>
    </location>
</feature>
<evidence type="ECO:0000313" key="3">
    <source>
        <dbReference type="EMBL" id="QIW98026.1"/>
    </source>
</evidence>
<dbReference type="InterPro" id="IPR056009">
    <property type="entry name" value="DUF7587"/>
</dbReference>
<dbReference type="Pfam" id="PF24494">
    <property type="entry name" value="DUF7587"/>
    <property type="match status" value="1"/>
</dbReference>
<evidence type="ECO:0000313" key="4">
    <source>
        <dbReference type="Proteomes" id="UP000503462"/>
    </source>
</evidence>
<accession>A0A6H0XTD1</accession>
<dbReference type="Proteomes" id="UP000503462">
    <property type="component" value="Chromosome 2"/>
</dbReference>